<proteinExistence type="predicted"/>
<dbReference type="AlphaFoldDB" id="A0A2L2ST31"/>
<evidence type="ECO:0000313" key="1">
    <source>
        <dbReference type="EMBL" id="CEI60392.1"/>
    </source>
</evidence>
<evidence type="ECO:0000313" key="2">
    <source>
        <dbReference type="Proteomes" id="UP000245910"/>
    </source>
</evidence>
<accession>A0A2L2ST31</accession>
<keyword evidence="2" id="KW-1185">Reference proteome</keyword>
<protein>
    <submittedName>
        <fullName evidence="1">Uncharacterized protein</fullName>
    </submittedName>
</protein>
<name>A0A2L2ST31_9HYPO</name>
<sequence length="107" mass="12445">MPNKPDKSLKSLTDAQARKILSGDDPATTAAFYEAEVQEVDEDLVLKYWEDAGCRDQATNLSKDRVLKILDEIKRYWVYHLVSRFDLPEVDWDNIDEEELANYDFSN</sequence>
<dbReference type="Proteomes" id="UP000245910">
    <property type="component" value="Chromosome II"/>
</dbReference>
<dbReference type="EMBL" id="LN649230">
    <property type="protein sequence ID" value="CEI60392.1"/>
    <property type="molecule type" value="Genomic_DNA"/>
</dbReference>
<reference evidence="2" key="1">
    <citation type="submission" date="2014-10" db="EMBL/GenBank/DDBJ databases">
        <authorList>
            <person name="King R."/>
        </authorList>
    </citation>
    <scope>NUCLEOTIDE SEQUENCE [LARGE SCALE GENOMIC DNA]</scope>
    <source>
        <strain evidence="2">A3/5</strain>
    </source>
</reference>
<organism evidence="1 2">
    <name type="scientific">Fusarium venenatum</name>
    <dbReference type="NCBI Taxonomy" id="56646"/>
    <lineage>
        <taxon>Eukaryota</taxon>
        <taxon>Fungi</taxon>
        <taxon>Dikarya</taxon>
        <taxon>Ascomycota</taxon>
        <taxon>Pezizomycotina</taxon>
        <taxon>Sordariomycetes</taxon>
        <taxon>Hypocreomycetidae</taxon>
        <taxon>Hypocreales</taxon>
        <taxon>Nectriaceae</taxon>
        <taxon>Fusarium</taxon>
    </lineage>
</organism>